<dbReference type="EMBL" id="UOGK01000445">
    <property type="protein sequence ID" value="VAX40804.1"/>
    <property type="molecule type" value="Genomic_DNA"/>
</dbReference>
<feature type="non-terminal residue" evidence="1">
    <location>
        <position position="1"/>
    </location>
</feature>
<dbReference type="AlphaFoldDB" id="A0A3B1DWW7"/>
<organism evidence="1">
    <name type="scientific">hydrothermal vent metagenome</name>
    <dbReference type="NCBI Taxonomy" id="652676"/>
    <lineage>
        <taxon>unclassified sequences</taxon>
        <taxon>metagenomes</taxon>
        <taxon>ecological metagenomes</taxon>
    </lineage>
</organism>
<reference evidence="1" key="1">
    <citation type="submission" date="2018-06" db="EMBL/GenBank/DDBJ databases">
        <authorList>
            <person name="Zhirakovskaya E."/>
        </authorList>
    </citation>
    <scope>NUCLEOTIDE SEQUENCE</scope>
</reference>
<gene>
    <name evidence="1" type="ORF">MNBD_PLANCTO03-2158</name>
</gene>
<proteinExistence type="predicted"/>
<sequence>FLSVVLKRVWSPLIEGYPAVPIADDAVQRHFQSYRIGLVKLGSLVHTAVDEHYLHLMPAKFGRMLGMQPASVPWEAIEPVRLQGTKYAVVKIGSITVTGPSWALGLAFGEESP</sequence>
<evidence type="ECO:0000313" key="1">
    <source>
        <dbReference type="EMBL" id="VAX40804.1"/>
    </source>
</evidence>
<name>A0A3B1DWW7_9ZZZZ</name>
<accession>A0A3B1DWW7</accession>
<protein>
    <submittedName>
        <fullName evidence="1">Uncharacterized protein</fullName>
    </submittedName>
</protein>